<keyword evidence="2" id="KW-0813">Transport</keyword>
<gene>
    <name evidence="7" type="ORF">GCM10007108_16190</name>
</gene>
<evidence type="ECO:0000256" key="3">
    <source>
        <dbReference type="ARBA" id="ARBA00022692"/>
    </source>
</evidence>
<reference evidence="7" key="1">
    <citation type="journal article" date="2014" name="Int. J. Syst. Evol. Microbiol.">
        <title>Complete genome sequence of Corynebacterium casei LMG S-19264T (=DSM 44701T), isolated from a smear-ripened cheese.</title>
        <authorList>
            <consortium name="US DOE Joint Genome Institute (JGI-PGF)"/>
            <person name="Walter F."/>
            <person name="Albersmeier A."/>
            <person name="Kalinowski J."/>
            <person name="Ruckert C."/>
        </authorList>
    </citation>
    <scope>NUCLEOTIDE SEQUENCE</scope>
    <source>
        <strain evidence="7">JCM 13583</strain>
    </source>
</reference>
<dbReference type="EMBL" id="BMNY01000003">
    <property type="protein sequence ID" value="GGM78757.1"/>
    <property type="molecule type" value="Genomic_DNA"/>
</dbReference>
<protein>
    <submittedName>
        <fullName evidence="7">Uncharacterized protein</fullName>
    </submittedName>
</protein>
<feature type="transmembrane region" description="Helical" evidence="6">
    <location>
        <begin position="388"/>
        <end position="406"/>
    </location>
</feature>
<comment type="subcellular location">
    <subcellularLocation>
        <location evidence="1">Membrane</location>
        <topology evidence="1">Multi-pass membrane protein</topology>
    </subcellularLocation>
</comment>
<dbReference type="Pfam" id="PF01566">
    <property type="entry name" value="Nramp"/>
    <property type="match status" value="1"/>
</dbReference>
<dbReference type="Proteomes" id="UP000632195">
    <property type="component" value="Unassembled WGS sequence"/>
</dbReference>
<feature type="transmembrane region" description="Helical" evidence="6">
    <location>
        <begin position="83"/>
        <end position="101"/>
    </location>
</feature>
<feature type="transmembrane region" description="Helical" evidence="6">
    <location>
        <begin position="183"/>
        <end position="202"/>
    </location>
</feature>
<dbReference type="GO" id="GO:0034755">
    <property type="term" value="P:iron ion transmembrane transport"/>
    <property type="evidence" value="ECO:0007669"/>
    <property type="project" value="TreeGrafter"/>
</dbReference>
<dbReference type="GO" id="GO:0005886">
    <property type="term" value="C:plasma membrane"/>
    <property type="evidence" value="ECO:0007669"/>
    <property type="project" value="TreeGrafter"/>
</dbReference>
<feature type="transmembrane region" description="Helical" evidence="6">
    <location>
        <begin position="285"/>
        <end position="309"/>
    </location>
</feature>
<dbReference type="GO" id="GO:0015086">
    <property type="term" value="F:cadmium ion transmembrane transporter activity"/>
    <property type="evidence" value="ECO:0007669"/>
    <property type="project" value="TreeGrafter"/>
</dbReference>
<keyword evidence="5 6" id="KW-0472">Membrane</keyword>
<accession>A0AA37F9Z7</accession>
<dbReference type="InterPro" id="IPR001046">
    <property type="entry name" value="NRAMP_fam"/>
</dbReference>
<keyword evidence="4 6" id="KW-1133">Transmembrane helix</keyword>
<evidence type="ECO:0000256" key="2">
    <source>
        <dbReference type="ARBA" id="ARBA00022448"/>
    </source>
</evidence>
<feature type="transmembrane region" description="Helical" evidence="6">
    <location>
        <begin position="244"/>
        <end position="265"/>
    </location>
</feature>
<feature type="transmembrane region" description="Helical" evidence="6">
    <location>
        <begin position="346"/>
        <end position="368"/>
    </location>
</feature>
<evidence type="ECO:0000256" key="1">
    <source>
        <dbReference type="ARBA" id="ARBA00004141"/>
    </source>
</evidence>
<dbReference type="AlphaFoldDB" id="A0AA37F9Z7"/>
<keyword evidence="3 6" id="KW-0812">Transmembrane</keyword>
<feature type="transmembrane region" description="Helical" evidence="6">
    <location>
        <begin position="37"/>
        <end position="56"/>
    </location>
</feature>
<evidence type="ECO:0000313" key="8">
    <source>
        <dbReference type="Proteomes" id="UP000632195"/>
    </source>
</evidence>
<evidence type="ECO:0000256" key="5">
    <source>
        <dbReference type="ARBA" id="ARBA00023136"/>
    </source>
</evidence>
<dbReference type="PANTHER" id="PTHR11706">
    <property type="entry name" value="SOLUTE CARRIER PROTEIN FAMILY 11 MEMBER"/>
    <property type="match status" value="1"/>
</dbReference>
<feature type="transmembrane region" description="Helical" evidence="6">
    <location>
        <begin position="321"/>
        <end position="340"/>
    </location>
</feature>
<reference evidence="7" key="2">
    <citation type="submission" date="2022-09" db="EMBL/GenBank/DDBJ databases">
        <authorList>
            <person name="Sun Q."/>
            <person name="Ohkuma M."/>
        </authorList>
    </citation>
    <scope>NUCLEOTIDE SEQUENCE</scope>
    <source>
        <strain evidence="7">JCM 13583</strain>
    </source>
</reference>
<dbReference type="RefSeq" id="WP_188681740.1">
    <property type="nucleotide sequence ID" value="NZ_BMNY01000003.1"/>
</dbReference>
<dbReference type="GO" id="GO:0005384">
    <property type="term" value="F:manganese ion transmembrane transporter activity"/>
    <property type="evidence" value="ECO:0007669"/>
    <property type="project" value="TreeGrafter"/>
</dbReference>
<dbReference type="PANTHER" id="PTHR11706:SF33">
    <property type="entry name" value="NATURAL RESISTANCE-ASSOCIATED MACROPHAGE PROTEIN 2"/>
    <property type="match status" value="1"/>
</dbReference>
<feature type="transmembrane region" description="Helical" evidence="6">
    <location>
        <begin position="113"/>
        <end position="132"/>
    </location>
</feature>
<evidence type="ECO:0000256" key="6">
    <source>
        <dbReference type="SAM" id="Phobius"/>
    </source>
</evidence>
<proteinExistence type="predicted"/>
<organism evidence="7 8">
    <name type="scientific">Thermogymnomonas acidicola</name>
    <dbReference type="NCBI Taxonomy" id="399579"/>
    <lineage>
        <taxon>Archaea</taxon>
        <taxon>Methanobacteriati</taxon>
        <taxon>Thermoplasmatota</taxon>
        <taxon>Thermoplasmata</taxon>
        <taxon>Thermoplasmatales</taxon>
        <taxon>Thermogymnomonas</taxon>
    </lineage>
</organism>
<keyword evidence="8" id="KW-1185">Reference proteome</keyword>
<sequence length="407" mass="43157">MKGSYRTWLLLFGPAWLAMIADMDASSYIGAASTGAAFGYGLVWLMALLVIPLFIIQEQAGRIGIATGKGLGTVVRERYGRRAATAVALPMAITDMVTYAIEYLGIGIGLEVAGIPILYTVPLIYVLHIAIVSSGKYRQAEKPLIAMSLLLIAFLVAALVIRGPLPHTDPEANMFLLGDSRNYFLVLAADVGAVVMPFMVFFQASATGTKVMGMRSSNIAVEGRAAIRSIRSETLVGAMVTEGMMIVVVMAFAGIGSASSASFFATPAELSRTLRVLAGDYAPAVFSAGLVAAGFIALIVISLGSAWGVAEALDMKQKNYWLLYVTESLPAVFASILVSASLMIEIVLYLLVFFVLALIAPLSVMWVIGRDPEVMGPLTMPRRVQAAYLASSALVVSTAFIAMATSI</sequence>
<name>A0AA37F9Z7_9ARCH</name>
<comment type="caution">
    <text evidence="7">The sequence shown here is derived from an EMBL/GenBank/DDBJ whole genome shotgun (WGS) entry which is preliminary data.</text>
</comment>
<evidence type="ECO:0000256" key="4">
    <source>
        <dbReference type="ARBA" id="ARBA00022989"/>
    </source>
</evidence>
<evidence type="ECO:0000313" key="7">
    <source>
        <dbReference type="EMBL" id="GGM78757.1"/>
    </source>
</evidence>
<feature type="transmembrane region" description="Helical" evidence="6">
    <location>
        <begin position="144"/>
        <end position="163"/>
    </location>
</feature>